<reference evidence="4 5" key="1">
    <citation type="submission" date="2016-10" db="EMBL/GenBank/DDBJ databases">
        <authorList>
            <person name="Cai Z."/>
        </authorList>
    </citation>
    <scope>NUCLEOTIDE SEQUENCE [LARGE SCALE GENOMIC DNA]</scope>
    <source>
        <strain evidence="4 5">CGMCC 1.10826</strain>
    </source>
</reference>
<evidence type="ECO:0000259" key="3">
    <source>
        <dbReference type="PROSITE" id="PS50975"/>
    </source>
</evidence>
<dbReference type="Pfam" id="PF14305">
    <property type="entry name" value="ATPgrasp_TupA"/>
    <property type="match status" value="1"/>
</dbReference>
<feature type="compositionally biased region" description="Pro residues" evidence="2">
    <location>
        <begin position="39"/>
        <end position="52"/>
    </location>
</feature>
<dbReference type="GO" id="GO:0046872">
    <property type="term" value="F:metal ion binding"/>
    <property type="evidence" value="ECO:0007669"/>
    <property type="project" value="InterPro"/>
</dbReference>
<dbReference type="InterPro" id="IPR011761">
    <property type="entry name" value="ATP-grasp"/>
</dbReference>
<dbReference type="PROSITE" id="PS50975">
    <property type="entry name" value="ATP_GRASP"/>
    <property type="match status" value="1"/>
</dbReference>
<evidence type="ECO:0000256" key="2">
    <source>
        <dbReference type="SAM" id="MobiDB-lite"/>
    </source>
</evidence>
<proteinExistence type="predicted"/>
<feature type="region of interest" description="Disordered" evidence="2">
    <location>
        <begin position="338"/>
        <end position="358"/>
    </location>
</feature>
<dbReference type="InterPro" id="IPR029465">
    <property type="entry name" value="ATPgrasp_TupA"/>
</dbReference>
<feature type="domain" description="ATP-grasp" evidence="3">
    <location>
        <begin position="94"/>
        <end position="317"/>
    </location>
</feature>
<dbReference type="RefSeq" id="WP_110852698.1">
    <property type="nucleotide sequence ID" value="NZ_QKLZ01000007.1"/>
</dbReference>
<evidence type="ECO:0000256" key="1">
    <source>
        <dbReference type="PROSITE-ProRule" id="PRU00409"/>
    </source>
</evidence>
<name>A0A2Y9ALK4_9MICO</name>
<dbReference type="GO" id="GO:0005524">
    <property type="term" value="F:ATP binding"/>
    <property type="evidence" value="ECO:0007669"/>
    <property type="project" value="UniProtKB-UniRule"/>
</dbReference>
<dbReference type="OrthoDB" id="9791827at2"/>
<dbReference type="AlphaFoldDB" id="A0A2Y9ALK4"/>
<accession>A0A2Y9ALK4</accession>
<dbReference type="EMBL" id="UETB01000007">
    <property type="protein sequence ID" value="SSA43217.1"/>
    <property type="molecule type" value="Genomic_DNA"/>
</dbReference>
<dbReference type="SUPFAM" id="SSF56059">
    <property type="entry name" value="Glutathione synthetase ATP-binding domain-like"/>
    <property type="match status" value="1"/>
</dbReference>
<feature type="region of interest" description="Disordered" evidence="2">
    <location>
        <begin position="31"/>
        <end position="56"/>
    </location>
</feature>
<keyword evidence="1" id="KW-0547">Nucleotide-binding</keyword>
<organism evidence="4 5">
    <name type="scientific">Georgenia satyanarayanai</name>
    <dbReference type="NCBI Taxonomy" id="860221"/>
    <lineage>
        <taxon>Bacteria</taxon>
        <taxon>Bacillati</taxon>
        <taxon>Actinomycetota</taxon>
        <taxon>Actinomycetes</taxon>
        <taxon>Micrococcales</taxon>
        <taxon>Bogoriellaceae</taxon>
        <taxon>Georgenia</taxon>
    </lineage>
</organism>
<evidence type="ECO:0000313" key="5">
    <source>
        <dbReference type="Proteomes" id="UP000250222"/>
    </source>
</evidence>
<evidence type="ECO:0000313" key="4">
    <source>
        <dbReference type="EMBL" id="SSA43217.1"/>
    </source>
</evidence>
<keyword evidence="5" id="KW-1185">Reference proteome</keyword>
<dbReference type="Proteomes" id="UP000250222">
    <property type="component" value="Unassembled WGS sequence"/>
</dbReference>
<gene>
    <name evidence="4" type="ORF">SAMN05216184_107115</name>
</gene>
<protein>
    <submittedName>
        <fullName evidence="4">TupA-like ATPgrasp</fullName>
    </submittedName>
</protein>
<sequence length="358" mass="40157">MALRDQLRRLPPIARRDEQVAELRKQVRRLERRLERRLAPPPPPPPPPPPRFTPKKPSWHVRVMEQQRVQRAIAADTRHADHPRHNLFLKLHNYEVARSHGVSTPRVLGTWQSLDDVDWDALPEEFVLKSNGGSTSRGVLPLQRTDAGFALLDGTRTYTVESIHEHYAQARSARAPYFAESVVPGSHERLPDDIKIYAFYGEVVLAIIRRMRVHGDTQQSRVRLVDAEGEDLGHVLRGRPYDGSIQLPRHYDVMTGVAEVLSTAVPLPVVRVDVFGTEDGVVLGELTPLPGDSGTFTREWDERLGDLYDRAEARLQLDLAGGRPYAVLHGPHARALHTAVPPTSSVPPFPAGLPRLRG</sequence>
<keyword evidence="1" id="KW-0067">ATP-binding</keyword>